<dbReference type="SUPFAM" id="SSF46785">
    <property type="entry name" value="Winged helix' DNA-binding domain"/>
    <property type="match status" value="1"/>
</dbReference>
<dbReference type="InterPro" id="IPR036390">
    <property type="entry name" value="WH_DNA-bd_sf"/>
</dbReference>
<dbReference type="EMBL" id="CP078076">
    <property type="protein sequence ID" value="UPL10333.1"/>
    <property type="molecule type" value="Genomic_DNA"/>
</dbReference>
<feature type="region of interest" description="Disordered" evidence="1">
    <location>
        <begin position="181"/>
        <end position="204"/>
    </location>
</feature>
<dbReference type="InterPro" id="IPR036388">
    <property type="entry name" value="WH-like_DNA-bd_sf"/>
</dbReference>
<keyword evidence="3" id="KW-1185">Reference proteome</keyword>
<sequence length="224" mass="24890">MNTTTDTTETPQPPRPFGYWLKAVDRLMAAEFAAAFDDEGITRRDWRLLNVVDGSVERERPLRAHKLRRLIDRGWVVTDGEGWSLTDDGRAAKERLGALVDGIRAKVVDAVPTDDLATTLASLEAIARAFGWEEGTPLPRTHRGPRGHRHGHGFRAPFGHHGHGERDGFYGHDDGYDVRHGHSHGHDGHAMPEGPCGHGHPGERRARHAFERGYDAGFRRGRAA</sequence>
<evidence type="ECO:0000313" key="3">
    <source>
        <dbReference type="Proteomes" id="UP000831467"/>
    </source>
</evidence>
<feature type="compositionally biased region" description="Basic and acidic residues" evidence="1">
    <location>
        <begin position="181"/>
        <end position="190"/>
    </location>
</feature>
<evidence type="ECO:0000256" key="1">
    <source>
        <dbReference type="SAM" id="MobiDB-lite"/>
    </source>
</evidence>
<protein>
    <recommendedName>
        <fullName evidence="4">MarR family transcriptional regulator</fullName>
    </recommendedName>
</protein>
<dbReference type="Gene3D" id="1.10.10.10">
    <property type="entry name" value="Winged helix-like DNA-binding domain superfamily/Winged helix DNA-binding domain"/>
    <property type="match status" value="2"/>
</dbReference>
<evidence type="ECO:0000313" key="2">
    <source>
        <dbReference type="EMBL" id="UPL10333.1"/>
    </source>
</evidence>
<dbReference type="Proteomes" id="UP000831467">
    <property type="component" value="Chromosome"/>
</dbReference>
<name>A0ABY4IGC9_9MICO</name>
<accession>A0ABY4IGC9</accession>
<gene>
    <name evidence="2" type="ORF">KV394_04060</name>
</gene>
<evidence type="ECO:0008006" key="4">
    <source>
        <dbReference type="Google" id="ProtNLM"/>
    </source>
</evidence>
<proteinExistence type="predicted"/>
<dbReference type="RefSeq" id="WP_247982369.1">
    <property type="nucleotide sequence ID" value="NZ_CP078076.1"/>
</dbReference>
<reference evidence="2 3" key="1">
    <citation type="submission" date="2021-06" db="EMBL/GenBank/DDBJ databases">
        <title>Genome-based taxonomic framework of Microbacterium strains isolated from marine environment, the description of four new species and reclassification of four preexisting species.</title>
        <authorList>
            <person name="Lee S.D."/>
            <person name="Kim S.-M."/>
            <person name="Byeon Y.-S."/>
            <person name="Yang H.L."/>
            <person name="Kim I.S."/>
        </authorList>
    </citation>
    <scope>NUCLEOTIDE SEQUENCE [LARGE SCALE GENOMIC DNA]</scope>
    <source>
        <strain evidence="2 3">SSW1-51</strain>
    </source>
</reference>
<organism evidence="2 3">
    <name type="scientific">Microbacterium sufflavum</name>
    <dbReference type="NCBI Taxonomy" id="2851649"/>
    <lineage>
        <taxon>Bacteria</taxon>
        <taxon>Bacillati</taxon>
        <taxon>Actinomycetota</taxon>
        <taxon>Actinomycetes</taxon>
        <taxon>Micrococcales</taxon>
        <taxon>Microbacteriaceae</taxon>
        <taxon>Microbacterium</taxon>
    </lineage>
</organism>